<evidence type="ECO:0000313" key="9">
    <source>
        <dbReference type="EMBL" id="KAF5383463.1"/>
    </source>
</evidence>
<proteinExistence type="predicted"/>
<dbReference type="PROSITE" id="PS00036">
    <property type="entry name" value="BZIP_BASIC"/>
    <property type="match status" value="1"/>
</dbReference>
<feature type="region of interest" description="Disordered" evidence="7">
    <location>
        <begin position="152"/>
        <end position="242"/>
    </location>
</feature>
<accession>A0A8H5HHI7</accession>
<evidence type="ECO:0000256" key="6">
    <source>
        <dbReference type="ARBA" id="ARBA00040165"/>
    </source>
</evidence>
<dbReference type="EMBL" id="JAACJN010000047">
    <property type="protein sequence ID" value="KAF5383463.1"/>
    <property type="molecule type" value="Genomic_DNA"/>
</dbReference>
<keyword evidence="3" id="KW-0238">DNA-binding</keyword>
<dbReference type="InterPro" id="IPR004827">
    <property type="entry name" value="bZIP"/>
</dbReference>
<evidence type="ECO:0000256" key="7">
    <source>
        <dbReference type="SAM" id="MobiDB-lite"/>
    </source>
</evidence>
<dbReference type="SUPFAM" id="SSF57959">
    <property type="entry name" value="Leucine zipper domain"/>
    <property type="match status" value="1"/>
</dbReference>
<dbReference type="CDD" id="cd14812">
    <property type="entry name" value="bZIP_u3"/>
    <property type="match status" value="1"/>
</dbReference>
<keyword evidence="5" id="KW-0539">Nucleus</keyword>
<dbReference type="SMART" id="SM00338">
    <property type="entry name" value="BRLZ"/>
    <property type="match status" value="1"/>
</dbReference>
<reference evidence="9 10" key="1">
    <citation type="journal article" date="2020" name="ISME J.">
        <title>Uncovering the hidden diversity of litter-decomposition mechanisms in mushroom-forming fungi.</title>
        <authorList>
            <person name="Floudas D."/>
            <person name="Bentzer J."/>
            <person name="Ahren D."/>
            <person name="Johansson T."/>
            <person name="Persson P."/>
            <person name="Tunlid A."/>
        </authorList>
    </citation>
    <scope>NUCLEOTIDE SEQUENCE [LARGE SCALE GENOMIC DNA]</scope>
    <source>
        <strain evidence="9 10">CBS 406.79</strain>
    </source>
</reference>
<feature type="region of interest" description="Disordered" evidence="7">
    <location>
        <begin position="1"/>
        <end position="73"/>
    </location>
</feature>
<gene>
    <name evidence="9" type="ORF">D9757_006111</name>
</gene>
<keyword evidence="2" id="KW-0805">Transcription regulation</keyword>
<feature type="compositionally biased region" description="Basic and acidic residues" evidence="7">
    <location>
        <begin position="118"/>
        <end position="131"/>
    </location>
</feature>
<dbReference type="PROSITE" id="PS50217">
    <property type="entry name" value="BZIP"/>
    <property type="match status" value="1"/>
</dbReference>
<organism evidence="9 10">
    <name type="scientific">Collybiopsis confluens</name>
    <dbReference type="NCBI Taxonomy" id="2823264"/>
    <lineage>
        <taxon>Eukaryota</taxon>
        <taxon>Fungi</taxon>
        <taxon>Dikarya</taxon>
        <taxon>Basidiomycota</taxon>
        <taxon>Agaricomycotina</taxon>
        <taxon>Agaricomycetes</taxon>
        <taxon>Agaricomycetidae</taxon>
        <taxon>Agaricales</taxon>
        <taxon>Marasmiineae</taxon>
        <taxon>Omphalotaceae</taxon>
        <taxon>Collybiopsis</taxon>
    </lineage>
</organism>
<protein>
    <recommendedName>
        <fullName evidence="6">X-box-binding protein 1</fullName>
    </recommendedName>
</protein>
<evidence type="ECO:0000256" key="1">
    <source>
        <dbReference type="ARBA" id="ARBA00022843"/>
    </source>
</evidence>
<keyword evidence="10" id="KW-1185">Reference proteome</keyword>
<feature type="compositionally biased region" description="Polar residues" evidence="7">
    <location>
        <begin position="15"/>
        <end position="30"/>
    </location>
</feature>
<feature type="compositionally biased region" description="Basic and acidic residues" evidence="7">
    <location>
        <begin position="45"/>
        <end position="55"/>
    </location>
</feature>
<feature type="compositionally biased region" description="Polar residues" evidence="7">
    <location>
        <begin position="158"/>
        <end position="173"/>
    </location>
</feature>
<dbReference type="PANTHER" id="PTHR46542:SF1">
    <property type="entry name" value="X-BOX BINDING PROTEIN 1"/>
    <property type="match status" value="1"/>
</dbReference>
<dbReference type="GO" id="GO:0005634">
    <property type="term" value="C:nucleus"/>
    <property type="evidence" value="ECO:0007669"/>
    <property type="project" value="TreeGrafter"/>
</dbReference>
<evidence type="ECO:0000256" key="4">
    <source>
        <dbReference type="ARBA" id="ARBA00023163"/>
    </source>
</evidence>
<evidence type="ECO:0000256" key="2">
    <source>
        <dbReference type="ARBA" id="ARBA00023015"/>
    </source>
</evidence>
<dbReference type="Pfam" id="PF00170">
    <property type="entry name" value="bZIP_1"/>
    <property type="match status" value="1"/>
</dbReference>
<feature type="compositionally biased region" description="Low complexity" evidence="7">
    <location>
        <begin position="174"/>
        <end position="216"/>
    </location>
</feature>
<dbReference type="GO" id="GO:0000981">
    <property type="term" value="F:DNA-binding transcription factor activity, RNA polymerase II-specific"/>
    <property type="evidence" value="ECO:0007669"/>
    <property type="project" value="TreeGrafter"/>
</dbReference>
<name>A0A8H5HHI7_9AGAR</name>
<evidence type="ECO:0000313" key="10">
    <source>
        <dbReference type="Proteomes" id="UP000518752"/>
    </source>
</evidence>
<evidence type="ECO:0000259" key="8">
    <source>
        <dbReference type="PROSITE" id="PS50217"/>
    </source>
</evidence>
<dbReference type="Gene3D" id="1.20.5.170">
    <property type="match status" value="1"/>
</dbReference>
<dbReference type="GO" id="GO:0000977">
    <property type="term" value="F:RNA polymerase II transcription regulatory region sequence-specific DNA binding"/>
    <property type="evidence" value="ECO:0007669"/>
    <property type="project" value="TreeGrafter"/>
</dbReference>
<sequence>MPKVSTAKSAFVNPASLSFHSTPDNMSSASPEPESQPGPSRKRPRSEVSSEERKEARAHRNRIAAQNSRDRRKAQFSLLERRVAELEEENRQLRAGMGISSASSPVSILSPSISTKPTSDEARDRENEELRERIRTLEKGWDAVVKALAAQGLPTGLPPSSSHTESAPTSISVSPPTTIPTASLSSSSSTFSVSVSPSISTSVTLSSPAPSESPEANQSTRHLARVATTGGTPPPLSLQRVDWPSMTPTVTVLDDATMESLFHEIISERESSPPPHAYSGLSSLLTAERHSTPGLPQSQDSLVQALAANTAAASEEEMTGVVLEEDRGMNVNGENSGGLIGLGMVGMSGTTGSMETDGLSFGLTYDQLESDMTELGNFIGESVPSPESSAAWSNIGLTLEAFLDILPGAQDLTDSAPISNVFEALEGRVGLV</sequence>
<feature type="region of interest" description="Disordered" evidence="7">
    <location>
        <begin position="92"/>
        <end position="131"/>
    </location>
</feature>
<keyword evidence="1" id="KW-0832">Ubl conjugation</keyword>
<evidence type="ECO:0000256" key="3">
    <source>
        <dbReference type="ARBA" id="ARBA00023125"/>
    </source>
</evidence>
<dbReference type="InterPro" id="IPR052470">
    <property type="entry name" value="ER_Stress-Reg_TF"/>
</dbReference>
<dbReference type="InterPro" id="IPR046347">
    <property type="entry name" value="bZIP_sf"/>
</dbReference>
<evidence type="ECO:0000256" key="5">
    <source>
        <dbReference type="ARBA" id="ARBA00023242"/>
    </source>
</evidence>
<dbReference type="PANTHER" id="PTHR46542">
    <property type="entry name" value="X-BOX BINDING PROTEIN 1"/>
    <property type="match status" value="1"/>
</dbReference>
<dbReference type="OrthoDB" id="295274at2759"/>
<dbReference type="Proteomes" id="UP000518752">
    <property type="component" value="Unassembled WGS sequence"/>
</dbReference>
<comment type="caution">
    <text evidence="9">The sequence shown here is derived from an EMBL/GenBank/DDBJ whole genome shotgun (WGS) entry which is preliminary data.</text>
</comment>
<keyword evidence="4" id="KW-0804">Transcription</keyword>
<feature type="domain" description="BZIP" evidence="8">
    <location>
        <begin position="51"/>
        <end position="94"/>
    </location>
</feature>
<feature type="compositionally biased region" description="Low complexity" evidence="7">
    <location>
        <begin position="99"/>
        <end position="114"/>
    </location>
</feature>
<dbReference type="AlphaFoldDB" id="A0A8H5HHI7"/>